<sequence length="208" mass="22863">MKYFNYLAATPTAANLVSEDIMVPQFKLVSAKNGFHDFDVINAGSIKRVTVSNSIERGGQFNIYYGESSKESGTWVGTTGIEGYLTGDLERSVIASQVYQSEHIDSEAFANTMADQHCKCGCVDPSYRNDGPFQVIGVDLKAPDYQRQQSRYISFAVQCVKCKLSTVLSEGFASISIVGLDELKRHAEVKALAKGINSIDWSNVTTEF</sequence>
<comment type="caution">
    <text evidence="1">The sequence shown here is derived from an EMBL/GenBank/DDBJ whole genome shotgun (WGS) entry which is preliminary data.</text>
</comment>
<gene>
    <name evidence="1" type="ORF">ODY93_13275</name>
</gene>
<evidence type="ECO:0000313" key="1">
    <source>
        <dbReference type="EMBL" id="MDI5832544.1"/>
    </source>
</evidence>
<protein>
    <submittedName>
        <fullName evidence="1">Uncharacterized protein</fullName>
    </submittedName>
</protein>
<accession>A0ABT6UH06</accession>
<name>A0ABT6UH06_9GAMM</name>
<dbReference type="Proteomes" id="UP001159075">
    <property type="component" value="Unassembled WGS sequence"/>
</dbReference>
<keyword evidence="2" id="KW-1185">Reference proteome</keyword>
<evidence type="ECO:0000313" key="2">
    <source>
        <dbReference type="Proteomes" id="UP001159075"/>
    </source>
</evidence>
<proteinExistence type="predicted"/>
<dbReference type="RefSeq" id="WP_282679509.1">
    <property type="nucleotide sequence ID" value="NZ_CP106875.1"/>
</dbReference>
<organism evidence="1 2">
    <name type="scientific">Shewanella xiamenensis</name>
    <dbReference type="NCBI Taxonomy" id="332186"/>
    <lineage>
        <taxon>Bacteria</taxon>
        <taxon>Pseudomonadati</taxon>
        <taxon>Pseudomonadota</taxon>
        <taxon>Gammaproteobacteria</taxon>
        <taxon>Alteromonadales</taxon>
        <taxon>Shewanellaceae</taxon>
        <taxon>Shewanella</taxon>
    </lineage>
</organism>
<dbReference type="EMBL" id="JAOTLW010000013">
    <property type="protein sequence ID" value="MDI5832544.1"/>
    <property type="molecule type" value="Genomic_DNA"/>
</dbReference>
<reference evidence="1 2" key="1">
    <citation type="submission" date="2022-09" db="EMBL/GenBank/DDBJ databases">
        <title>The outer-membrane cytochrome OmcA is essential for infection of Shewanella oneidensis by a zebrafish-associated bacteriophage.</title>
        <authorList>
            <person name="Grenfell A.W."/>
            <person name="Intile P."/>
            <person name="Mcfarlane J."/>
            <person name="Leung D."/>
            <person name="Abdalla K."/>
            <person name="Wold M."/>
            <person name="Kees E."/>
            <person name="Gralnick J."/>
        </authorList>
    </citation>
    <scope>NUCLEOTIDE SEQUENCE [LARGE SCALE GENOMIC DNA]</scope>
    <source>
        <strain evidence="1 2">NF-5</strain>
    </source>
</reference>